<proteinExistence type="inferred from homology"/>
<sequence>MLPHSIEWILLPGYAMWSGKRTRRRDHSAVISSIRTAHRPKSLLPAGLGLLALVTLLPAVPAAAAPARDALPRAEAQAPGRLTTPAERRTDARLDALRDNPARLKAFFAALPKGGDLHNHLSGAVTTEYLIHLAGENGLCIDATDTAVRPPCGPGTRPAADARTDAAFRQRIVRAWSMQDFPADQSGHDHFFDTFGKFGEATRDRGKMLANVANTVVEQNQFYLETLVTPASDSAKKLAESVGYDADLAAFHRKLVAGGKLDAVVAEAVREADAADTQFRETAHCDTDRPDPGCRLPVRWISQVSRGSSNERVFTQMAVGMRLAERDPRFVAVNLVQPEDGESALRNYRLQMRMLQYLRTQYPDARLTLHAGELTPGLVKPEDLTFHIREAVLVAGAERIGHGVDLVHEDDWRQLARTMARRDVAVEVPFSSNKQILGVAGDDHPFNAYRRYGVPVVLATDDPGVSRIDISHEYQYARATYGLSYTELKDLARASLTYAFLDGDSLWATGAERSGYRPVRVCAGSRPGIAPPAPACARYLADNAKAATEWRQEAAFAGFERRQGGAR</sequence>
<dbReference type="GO" id="GO:0046103">
    <property type="term" value="P:inosine biosynthetic process"/>
    <property type="evidence" value="ECO:0007669"/>
    <property type="project" value="TreeGrafter"/>
</dbReference>
<keyword evidence="6" id="KW-0862">Zinc</keyword>
<evidence type="ECO:0000256" key="1">
    <source>
        <dbReference type="ARBA" id="ARBA00001947"/>
    </source>
</evidence>
<evidence type="ECO:0000256" key="2">
    <source>
        <dbReference type="ARBA" id="ARBA00006676"/>
    </source>
</evidence>
<evidence type="ECO:0000259" key="8">
    <source>
        <dbReference type="Pfam" id="PF00962"/>
    </source>
</evidence>
<accession>A0AB33K5T4</accession>
<dbReference type="EMBL" id="AP035884">
    <property type="protein sequence ID" value="BFP50548.1"/>
    <property type="molecule type" value="Genomic_DNA"/>
</dbReference>
<dbReference type="KEGG" id="stcm:SCMC78_03550"/>
<keyword evidence="5" id="KW-0378">Hydrolase</keyword>
<keyword evidence="4" id="KW-0479">Metal-binding</keyword>
<name>A0AB33K5T4_9ACTN</name>
<dbReference type="EC" id="3.5.4.4" evidence="3"/>
<dbReference type="GO" id="GO:0004000">
    <property type="term" value="F:adenosine deaminase activity"/>
    <property type="evidence" value="ECO:0007669"/>
    <property type="project" value="TreeGrafter"/>
</dbReference>
<dbReference type="Pfam" id="PF00962">
    <property type="entry name" value="A_deaminase"/>
    <property type="match status" value="1"/>
</dbReference>
<comment type="similarity">
    <text evidence="2">Belongs to the metallo-dependent hydrolases superfamily. Adenosine and AMP deaminases family.</text>
</comment>
<dbReference type="GO" id="GO:0005829">
    <property type="term" value="C:cytosol"/>
    <property type="evidence" value="ECO:0007669"/>
    <property type="project" value="TreeGrafter"/>
</dbReference>
<feature type="domain" description="Adenosine deaminase" evidence="8">
    <location>
        <begin position="274"/>
        <end position="504"/>
    </location>
</feature>
<reference evidence="9" key="1">
    <citation type="submission" date="2024-07" db="EMBL/GenBank/DDBJ databases">
        <title>Complete genome sequences of cellulolytic bacteria, Kitasatospora sp. CMC57 and Streptomyces sp. CMC78, isolated from Japanese agricultural soil.</title>
        <authorList>
            <person name="Hashimoto T."/>
            <person name="Ito M."/>
            <person name="Iwamoto M."/>
            <person name="Fukahori D."/>
            <person name="Shoda T."/>
            <person name="Sakoda M."/>
            <person name="Morohoshi T."/>
            <person name="Mitsuboshi M."/>
            <person name="Nishizawa T."/>
        </authorList>
    </citation>
    <scope>NUCLEOTIDE SEQUENCE</scope>
    <source>
        <strain evidence="9">CMC78</strain>
    </source>
</reference>
<evidence type="ECO:0000256" key="7">
    <source>
        <dbReference type="SAM" id="MobiDB-lite"/>
    </source>
</evidence>
<evidence type="ECO:0000313" key="9">
    <source>
        <dbReference type="EMBL" id="BFP50548.1"/>
    </source>
</evidence>
<dbReference type="AlphaFoldDB" id="A0AB33K5T4"/>
<dbReference type="GO" id="GO:0006154">
    <property type="term" value="P:adenosine catabolic process"/>
    <property type="evidence" value="ECO:0007669"/>
    <property type="project" value="TreeGrafter"/>
</dbReference>
<dbReference type="SUPFAM" id="SSF51556">
    <property type="entry name" value="Metallo-dependent hydrolases"/>
    <property type="match status" value="1"/>
</dbReference>
<protein>
    <recommendedName>
        <fullName evidence="3">adenosine deaminase</fullName>
        <ecNumber evidence="3">3.5.4.4</ecNumber>
    </recommendedName>
</protein>
<dbReference type="GO" id="GO:0043103">
    <property type="term" value="P:hypoxanthine salvage"/>
    <property type="evidence" value="ECO:0007669"/>
    <property type="project" value="TreeGrafter"/>
</dbReference>
<organism evidence="9">
    <name type="scientific">Streptomyces sp. CMC78</name>
    <dbReference type="NCBI Taxonomy" id="3231512"/>
    <lineage>
        <taxon>Bacteria</taxon>
        <taxon>Bacillati</taxon>
        <taxon>Actinomycetota</taxon>
        <taxon>Actinomycetes</taxon>
        <taxon>Kitasatosporales</taxon>
        <taxon>Streptomycetaceae</taxon>
        <taxon>Streptomyces</taxon>
    </lineage>
</organism>
<dbReference type="Gene3D" id="3.20.20.140">
    <property type="entry name" value="Metal-dependent hydrolases"/>
    <property type="match status" value="1"/>
</dbReference>
<dbReference type="GO" id="GO:0046872">
    <property type="term" value="F:metal ion binding"/>
    <property type="evidence" value="ECO:0007669"/>
    <property type="project" value="UniProtKB-KW"/>
</dbReference>
<gene>
    <name evidence="9" type="ORF">SCMC78_03550</name>
</gene>
<feature type="region of interest" description="Disordered" evidence="7">
    <location>
        <begin position="69"/>
        <end position="89"/>
    </location>
</feature>
<dbReference type="PANTHER" id="PTHR11409">
    <property type="entry name" value="ADENOSINE DEAMINASE"/>
    <property type="match status" value="1"/>
</dbReference>
<dbReference type="PANTHER" id="PTHR11409:SF43">
    <property type="entry name" value="ADENOSINE DEAMINASE"/>
    <property type="match status" value="1"/>
</dbReference>
<dbReference type="InterPro" id="IPR032466">
    <property type="entry name" value="Metal_Hydrolase"/>
</dbReference>
<evidence type="ECO:0000256" key="6">
    <source>
        <dbReference type="ARBA" id="ARBA00022833"/>
    </source>
</evidence>
<dbReference type="InterPro" id="IPR006330">
    <property type="entry name" value="Ado/ade_deaminase"/>
</dbReference>
<evidence type="ECO:0000256" key="4">
    <source>
        <dbReference type="ARBA" id="ARBA00022723"/>
    </source>
</evidence>
<evidence type="ECO:0000256" key="5">
    <source>
        <dbReference type="ARBA" id="ARBA00022801"/>
    </source>
</evidence>
<evidence type="ECO:0000256" key="3">
    <source>
        <dbReference type="ARBA" id="ARBA00012784"/>
    </source>
</evidence>
<dbReference type="InterPro" id="IPR001365">
    <property type="entry name" value="A_deaminase_dom"/>
</dbReference>
<comment type="cofactor">
    <cofactor evidence="1">
        <name>Zn(2+)</name>
        <dbReference type="ChEBI" id="CHEBI:29105"/>
    </cofactor>
</comment>